<dbReference type="InterPro" id="IPR058491">
    <property type="entry name" value="DUF8178"/>
</dbReference>
<sequence length="62" mass="6217">MGLLSSKKAVIGMALMIVGTIAMLPGTLPNSAQVMSYAVIVGAGALTLGTWLVGTSEDGRPV</sequence>
<evidence type="ECO:0000256" key="1">
    <source>
        <dbReference type="SAM" id="Phobius"/>
    </source>
</evidence>
<keyword evidence="1" id="KW-1133">Transmembrane helix</keyword>
<keyword evidence="1" id="KW-0812">Transmembrane</keyword>
<feature type="transmembrane region" description="Helical" evidence="1">
    <location>
        <begin position="9"/>
        <end position="28"/>
    </location>
</feature>
<dbReference type="RefSeq" id="WP_089781490.1">
    <property type="nucleotide sequence ID" value="NZ_CABLRR010000006.1"/>
</dbReference>
<dbReference type="AlphaFoldDB" id="A0A0D6JWE5"/>
<organism evidence="2 3">
    <name type="scientific">Haloferax massiliensis</name>
    <dbReference type="NCBI Taxonomy" id="1476858"/>
    <lineage>
        <taxon>Archaea</taxon>
        <taxon>Methanobacteriati</taxon>
        <taxon>Methanobacteriota</taxon>
        <taxon>Stenosarchaea group</taxon>
        <taxon>Halobacteria</taxon>
        <taxon>Halobacteriales</taxon>
        <taxon>Haloferacaceae</taxon>
        <taxon>Haloferax</taxon>
    </lineage>
</organism>
<dbReference type="OrthoDB" id="339605at2157"/>
<dbReference type="EMBL" id="CSTE01000006">
    <property type="protein sequence ID" value="CQR53619.1"/>
    <property type="molecule type" value="Genomic_DNA"/>
</dbReference>
<name>A0A0D6JWE5_9EURY</name>
<dbReference type="Proteomes" id="UP000198902">
    <property type="component" value="Unassembled WGS sequence"/>
</dbReference>
<reference evidence="3" key="1">
    <citation type="submission" date="2015-03" db="EMBL/GenBank/DDBJ databases">
        <authorList>
            <person name="Urmite Genomes"/>
        </authorList>
    </citation>
    <scope>NUCLEOTIDE SEQUENCE [LARGE SCALE GENOMIC DNA]</scope>
    <source>
        <strain evidence="3">Arc-Hr</strain>
    </source>
</reference>
<dbReference type="Pfam" id="PF26546">
    <property type="entry name" value="DUF8178"/>
    <property type="match status" value="1"/>
</dbReference>
<accession>A0A0D6JWE5</accession>
<keyword evidence="1" id="KW-0472">Membrane</keyword>
<keyword evidence="3" id="KW-1185">Reference proteome</keyword>
<feature type="transmembrane region" description="Helical" evidence="1">
    <location>
        <begin position="34"/>
        <end position="54"/>
    </location>
</feature>
<proteinExistence type="predicted"/>
<gene>
    <name evidence="2" type="ORF">BN996_03708</name>
</gene>
<evidence type="ECO:0000313" key="3">
    <source>
        <dbReference type="Proteomes" id="UP000198902"/>
    </source>
</evidence>
<evidence type="ECO:0000313" key="2">
    <source>
        <dbReference type="EMBL" id="CQR53619.1"/>
    </source>
</evidence>
<protein>
    <submittedName>
        <fullName evidence="2">Uncharacterized protein</fullName>
    </submittedName>
</protein>